<keyword evidence="7" id="KW-1185">Reference proteome</keyword>
<dbReference type="SUPFAM" id="SSF81301">
    <property type="entry name" value="Nucleotidyltransferase"/>
    <property type="match status" value="1"/>
</dbReference>
<evidence type="ECO:0000313" key="6">
    <source>
        <dbReference type="EMBL" id="KNC24779.1"/>
    </source>
</evidence>
<dbReference type="AlphaFoldDB" id="A0A0L0BZY2"/>
<organism evidence="6 7">
    <name type="scientific">Lucilia cuprina</name>
    <name type="common">Green bottle fly</name>
    <name type="synonym">Australian sheep blowfly</name>
    <dbReference type="NCBI Taxonomy" id="7375"/>
    <lineage>
        <taxon>Eukaryota</taxon>
        <taxon>Metazoa</taxon>
        <taxon>Ecdysozoa</taxon>
        <taxon>Arthropoda</taxon>
        <taxon>Hexapoda</taxon>
        <taxon>Insecta</taxon>
        <taxon>Pterygota</taxon>
        <taxon>Neoptera</taxon>
        <taxon>Endopterygota</taxon>
        <taxon>Diptera</taxon>
        <taxon>Brachycera</taxon>
        <taxon>Muscomorpha</taxon>
        <taxon>Oestroidea</taxon>
        <taxon>Calliphoridae</taxon>
        <taxon>Luciliinae</taxon>
        <taxon>Lucilia</taxon>
    </lineage>
</organism>
<proteinExistence type="inferred from homology"/>
<keyword evidence="3 4" id="KW-0694">RNA-binding</keyword>
<protein>
    <recommendedName>
        <fullName evidence="5">Poly A polymerase head domain-containing protein</fullName>
    </recommendedName>
</protein>
<sequence>MGTNFNVKYLGETQYDDVYVSPFVARLNKPSNFKMDIQLDEVETKIKQILLDFCEKYAETGPKLTLRFTGGWVRDKLLKRACHDIDVAIDHTTGEEFATKLHEYLKSQGMSEIGVHKIASSKARLTTCWNRLSISARSKTASSTMACPPSLTAVTAGNAVTVSLPLVPHETSCQLQKE</sequence>
<dbReference type="Pfam" id="PF01743">
    <property type="entry name" value="PolyA_pol"/>
    <property type="match status" value="1"/>
</dbReference>
<dbReference type="PANTHER" id="PTHR13734">
    <property type="entry name" value="TRNA-NUCLEOTIDYLTRANSFERASE"/>
    <property type="match status" value="1"/>
</dbReference>
<gene>
    <name evidence="6" type="ORF">FF38_06037</name>
</gene>
<dbReference type="GO" id="GO:0003723">
    <property type="term" value="F:RNA binding"/>
    <property type="evidence" value="ECO:0007669"/>
    <property type="project" value="UniProtKB-KW"/>
</dbReference>
<name>A0A0L0BZY2_LUCCU</name>
<accession>A0A0L0BZY2</accession>
<comment type="caution">
    <text evidence="6">The sequence shown here is derived from an EMBL/GenBank/DDBJ whole genome shotgun (WGS) entry which is preliminary data.</text>
</comment>
<dbReference type="Gene3D" id="3.30.460.10">
    <property type="entry name" value="Beta Polymerase, domain 2"/>
    <property type="match status" value="1"/>
</dbReference>
<evidence type="ECO:0000256" key="3">
    <source>
        <dbReference type="ARBA" id="ARBA00022884"/>
    </source>
</evidence>
<keyword evidence="2 4" id="KW-0808">Transferase</keyword>
<dbReference type="InterPro" id="IPR043519">
    <property type="entry name" value="NT_sf"/>
</dbReference>
<dbReference type="Proteomes" id="UP000037069">
    <property type="component" value="Unassembled WGS sequence"/>
</dbReference>
<dbReference type="GO" id="GO:0001680">
    <property type="term" value="P:tRNA 3'-terminal CCA addition"/>
    <property type="evidence" value="ECO:0007669"/>
    <property type="project" value="UniProtKB-ARBA"/>
</dbReference>
<dbReference type="GO" id="GO:0052929">
    <property type="term" value="F:ATP:3'-cytidine-cytidine-tRNA adenylyltransferase activity"/>
    <property type="evidence" value="ECO:0007669"/>
    <property type="project" value="TreeGrafter"/>
</dbReference>
<reference evidence="6 7" key="1">
    <citation type="journal article" date="2015" name="Nat. Commun.">
        <title>Lucilia cuprina genome unlocks parasitic fly biology to underpin future interventions.</title>
        <authorList>
            <person name="Anstead C.A."/>
            <person name="Korhonen P.K."/>
            <person name="Young N.D."/>
            <person name="Hall R.S."/>
            <person name="Jex A.R."/>
            <person name="Murali S.C."/>
            <person name="Hughes D.S."/>
            <person name="Lee S.F."/>
            <person name="Perry T."/>
            <person name="Stroehlein A.J."/>
            <person name="Ansell B.R."/>
            <person name="Breugelmans B."/>
            <person name="Hofmann A."/>
            <person name="Qu J."/>
            <person name="Dugan S."/>
            <person name="Lee S.L."/>
            <person name="Chao H."/>
            <person name="Dinh H."/>
            <person name="Han Y."/>
            <person name="Doddapaneni H.V."/>
            <person name="Worley K.C."/>
            <person name="Muzny D.M."/>
            <person name="Ioannidis P."/>
            <person name="Waterhouse R.M."/>
            <person name="Zdobnov E.M."/>
            <person name="James P.J."/>
            <person name="Bagnall N.H."/>
            <person name="Kotze A.C."/>
            <person name="Gibbs R.A."/>
            <person name="Richards S."/>
            <person name="Batterham P."/>
            <person name="Gasser R.B."/>
        </authorList>
    </citation>
    <scope>NUCLEOTIDE SEQUENCE [LARGE SCALE GENOMIC DNA]</scope>
    <source>
        <strain evidence="6 7">LS</strain>
        <tissue evidence="6">Full body</tissue>
    </source>
</reference>
<dbReference type="PANTHER" id="PTHR13734:SF5">
    <property type="entry name" value="CCA TRNA NUCLEOTIDYLTRANSFERASE, MITOCHONDRIAL"/>
    <property type="match status" value="1"/>
</dbReference>
<comment type="similarity">
    <text evidence="1 4">Belongs to the tRNA nucleotidyltransferase/poly(A) polymerase family.</text>
</comment>
<dbReference type="InterPro" id="IPR002646">
    <property type="entry name" value="PolA_pol_head_dom"/>
</dbReference>
<evidence type="ECO:0000256" key="1">
    <source>
        <dbReference type="ARBA" id="ARBA00007265"/>
    </source>
</evidence>
<dbReference type="GO" id="GO:0052927">
    <property type="term" value="F:CC tRNA cytidylyltransferase activity"/>
    <property type="evidence" value="ECO:0007669"/>
    <property type="project" value="TreeGrafter"/>
</dbReference>
<feature type="domain" description="Poly A polymerase head" evidence="5">
    <location>
        <begin position="66"/>
        <end position="127"/>
    </location>
</feature>
<evidence type="ECO:0000313" key="7">
    <source>
        <dbReference type="Proteomes" id="UP000037069"/>
    </source>
</evidence>
<evidence type="ECO:0000256" key="2">
    <source>
        <dbReference type="ARBA" id="ARBA00022679"/>
    </source>
</evidence>
<dbReference type="STRING" id="7375.A0A0L0BZY2"/>
<evidence type="ECO:0000259" key="5">
    <source>
        <dbReference type="Pfam" id="PF01743"/>
    </source>
</evidence>
<evidence type="ECO:0000256" key="4">
    <source>
        <dbReference type="RuleBase" id="RU003953"/>
    </source>
</evidence>
<dbReference type="EMBL" id="JRES01001174">
    <property type="protein sequence ID" value="KNC24779.1"/>
    <property type="molecule type" value="Genomic_DNA"/>
</dbReference>